<dbReference type="PANTHER" id="PTHR13500:SF0">
    <property type="entry name" value="NUCLEOLAR PRE-RIBOSOMAL-ASSOCIATED PROTEIN 1"/>
    <property type="match status" value="1"/>
</dbReference>
<feature type="compositionally biased region" description="Acidic residues" evidence="1">
    <location>
        <begin position="370"/>
        <end position="379"/>
    </location>
</feature>
<dbReference type="GO" id="GO:0000466">
    <property type="term" value="P:maturation of 5.8S rRNA from tricistronic rRNA transcript (SSU-rRNA, 5.8S rRNA, LSU-rRNA)"/>
    <property type="evidence" value="ECO:0007669"/>
    <property type="project" value="TreeGrafter"/>
</dbReference>
<dbReference type="GO" id="GO:0000463">
    <property type="term" value="P:maturation of LSU-rRNA from tricistronic rRNA transcript (SSU-rRNA, 5.8S rRNA, LSU-rRNA)"/>
    <property type="evidence" value="ECO:0007669"/>
    <property type="project" value="TreeGrafter"/>
</dbReference>
<dbReference type="STRING" id="231916.A0A409YL51"/>
<name>A0A409YL51_9AGAR</name>
<evidence type="ECO:0000259" key="4">
    <source>
        <dbReference type="Pfam" id="PF26140"/>
    </source>
</evidence>
<proteinExistence type="predicted"/>
<dbReference type="InterPro" id="IPR032436">
    <property type="entry name" value="URB1_C"/>
</dbReference>
<evidence type="ECO:0000259" key="2">
    <source>
        <dbReference type="Pfam" id="PF11707"/>
    </source>
</evidence>
<dbReference type="EMBL" id="NHYE01000699">
    <property type="protein sequence ID" value="PPR03803.1"/>
    <property type="molecule type" value="Genomic_DNA"/>
</dbReference>
<feature type="domain" description="URB1 N-terminal" evidence="2">
    <location>
        <begin position="1"/>
        <end position="131"/>
    </location>
</feature>
<dbReference type="FunCoup" id="A0A409YL51">
    <property type="interactions" value="97"/>
</dbReference>
<dbReference type="OrthoDB" id="72892at2759"/>
<reference evidence="5 6" key="1">
    <citation type="journal article" date="2018" name="Evol. Lett.">
        <title>Horizontal gene cluster transfer increased hallucinogenic mushroom diversity.</title>
        <authorList>
            <person name="Reynolds H.T."/>
            <person name="Vijayakumar V."/>
            <person name="Gluck-Thaler E."/>
            <person name="Korotkin H.B."/>
            <person name="Matheny P.B."/>
            <person name="Slot J.C."/>
        </authorList>
    </citation>
    <scope>NUCLEOTIDE SEQUENCE [LARGE SCALE GENOMIC DNA]</scope>
    <source>
        <strain evidence="5 6">SRW20</strain>
    </source>
</reference>
<dbReference type="InterPro" id="IPR021714">
    <property type="entry name" value="URB1_N"/>
</dbReference>
<feature type="compositionally biased region" description="Polar residues" evidence="1">
    <location>
        <begin position="286"/>
        <end position="299"/>
    </location>
</feature>
<feature type="region of interest" description="Disordered" evidence="1">
    <location>
        <begin position="536"/>
        <end position="556"/>
    </location>
</feature>
<feature type="region of interest" description="Disordered" evidence="1">
    <location>
        <begin position="360"/>
        <end position="381"/>
    </location>
</feature>
<feature type="region of interest" description="Disordered" evidence="1">
    <location>
        <begin position="283"/>
        <end position="317"/>
    </location>
</feature>
<evidence type="ECO:0000313" key="6">
    <source>
        <dbReference type="Proteomes" id="UP000284706"/>
    </source>
</evidence>
<dbReference type="PANTHER" id="PTHR13500">
    <property type="entry name" value="NUCLEOLAR PRERIBOSOMAL-ASSOCIATED PROTEIN 1"/>
    <property type="match status" value="1"/>
</dbReference>
<dbReference type="Pfam" id="PF26140">
    <property type="entry name" value="HEAT_URB1"/>
    <property type="match status" value="1"/>
</dbReference>
<dbReference type="InterPro" id="IPR059018">
    <property type="entry name" value="HEAT_URB1"/>
</dbReference>
<dbReference type="Proteomes" id="UP000284706">
    <property type="component" value="Unassembled WGS sequence"/>
</dbReference>
<accession>A0A409YL51</accession>
<evidence type="ECO:0008006" key="7">
    <source>
        <dbReference type="Google" id="ProtNLM"/>
    </source>
</evidence>
<dbReference type="GO" id="GO:0005730">
    <property type="term" value="C:nucleolus"/>
    <property type="evidence" value="ECO:0007669"/>
    <property type="project" value="TreeGrafter"/>
</dbReference>
<feature type="domain" description="URB1 C-terminal" evidence="3">
    <location>
        <begin position="1564"/>
        <end position="1769"/>
    </location>
</feature>
<evidence type="ECO:0000259" key="3">
    <source>
        <dbReference type="Pfam" id="PF16201"/>
    </source>
</evidence>
<dbReference type="InterPro" id="IPR039844">
    <property type="entry name" value="URB1"/>
</dbReference>
<dbReference type="Pfam" id="PF16201">
    <property type="entry name" value="NopRA1"/>
    <property type="match status" value="1"/>
</dbReference>
<keyword evidence="6" id="KW-1185">Reference proteome</keyword>
<organism evidence="5 6">
    <name type="scientific">Gymnopilus dilepis</name>
    <dbReference type="NCBI Taxonomy" id="231916"/>
    <lineage>
        <taxon>Eukaryota</taxon>
        <taxon>Fungi</taxon>
        <taxon>Dikarya</taxon>
        <taxon>Basidiomycota</taxon>
        <taxon>Agaricomycotina</taxon>
        <taxon>Agaricomycetes</taxon>
        <taxon>Agaricomycetidae</taxon>
        <taxon>Agaricales</taxon>
        <taxon>Agaricineae</taxon>
        <taxon>Hymenogastraceae</taxon>
        <taxon>Gymnopilus</taxon>
    </lineage>
</organism>
<dbReference type="Pfam" id="PF11707">
    <property type="entry name" value="Npa1"/>
    <property type="match status" value="1"/>
</dbReference>
<feature type="non-terminal residue" evidence="5">
    <location>
        <position position="1"/>
    </location>
</feature>
<gene>
    <name evidence="5" type="ORF">CVT26_000983</name>
</gene>
<evidence type="ECO:0000313" key="5">
    <source>
        <dbReference type="EMBL" id="PPR03803.1"/>
    </source>
</evidence>
<sequence>LVKLYERAEPEDGQEDHIPANLVHHFLLAICTHPGTGICFKDRGWYPRESTDADELPGADVDKDEGDSGKKGRIYNKILANFVKTLKVNEDARQQELAMKILEACPELVAGYWSAAGLTLEPRLSSRWITNISIFGAIVSLPVPSSCFLLPGSSAVSLSNPNTSSPSTQQQYNPTPPPLSTILASFLPSPSSLPVPTKTLFTKGLQAPSPPLVQHLTALTLARCLLKYEQVMKEMKSVSRSLEEEEGEGEWARRIGEVEREVRKRVPDWGVVVGFGMGVGVGATASPATSSQGDKTQQGDNKDQEQRAQPPNPNPTRAALLAESAQRLLWLYHRSLPSVVAETRFDVGKLLQGFVRRPVSALEDDSRGSEEDEDEDNEKEPDAATRLYRLQQLHILNLLKESDQFMWSSKIPSLGQTPFHVLLTALCSSNPESGGMTTSSSSQAIQNAVTSVLQRVLAQSILFQEDPDEPELWLDALPRQRQRAPVQAQDVQQRDVFEGEVEGVLAFLDDCVQRCLRTPYKYVEALQAAIASSTSGTHTSITANDTNSTQPHQTIDFSNLPSPLLPTLIEQLSAKLNGGLLPPSHVVGIAAYMRSLLYGLAAKAGSESAVEVARAFAGRVQEILSKEMAKESGGVGDAVRREVWLMRACLAFGSATVSEVEDVEMAGPDADKSQTPGQRVQALLDDLEAPRAQSKHQRTVQALSILNRVRLLPPSETLSTAHLAQIMRRLEELDASPLASELVKTLVSGQADVWDSLRLKEGAKELLPVLDFPHLLLHTDDKHLQDEICQAVLARSVFASRSRQRQGQLDAKARTTLVRISRCINLLAHKLAVVVQLNDQVKKRDETVKGLFFLLNQIMKFARESEVLREGELSKLKEAVFGRDSVWRDAMMGSIGGGVVQGIQRLVDACLDPSSEADRELVKDISSHWSDVMSSASLVDSSQELVGILTQHQLERIFSLEFVLPFLPQASRAGIWLKFLPPSQLFDLLDKLQTSLEASPSWSPRLVQPITAVLQALSSVTSADGTHDAEEIVLENLDKLVSLHSLDSVKNDAAIQLELEKVLAIGTDACLPLGVDGVSPLQSISDVVGMTRKAEGRWIRSSRHFTYAFKPKLRLNIHTFLTQSRFSTWTITIIRGLLYLRSFFQSVVIDWLRSPGALQRDAEHLIPILHAFLDVLTVDNDEEEDKVDSEIWVPFIPILVRTMADEGAEEMKWLARESLLAITSLASEESSKLVVVLDVLTKQVQALPEKQVSAELLRLGVGLASQKKLGTKVKDILTTLIERGLRSCIDHFGDALESVEGGLLAEALTTLLQRTPSGNVKPVLVETLLTVVVQSRLGSVVALKLVRVALGRCQLKPVVVNRHLQSILQHPHFFKLCSSPNSSSYPSTPSQTHASSIHTSANSPRDALTALLHTLFHLHPTNTCQLTHIEPLLTIYRGTLSPADRRILSIFQLFERERKMSVGPLFARWSAGMDDKSETALEALQSLDPVLVLRTCLNFPTWRIVDDEEDSSDLSDPAQGQAQQVQEELYDPVFLMLLFGQMLADQAPSSAVGWIELFRINVVSLFVRALSAKEGRMRSLALGVVVGVYRHLEAADLQEKPHVMYILNLLKDLMPSAGTSSSVADSPESQYPRRLPTYTTLLLAHALRAIFHPSHFIYPHTARFLLQRPTLDTTDVPMLYGLLYSSSDEAWKKERGWMLRFLADGMASSEDWRVLKRRHTWDLLASLFGSSKEGRDSGLRMAILEILANLTCNAHATTSLLLKSALLQWIEMQLLFSPSKSEGMEWVKILENILVVVDAAKIETATNGQWRAVICRCLGYLLDEQSCATTTENFPHAVPVILRLAALPGPPLANLPTLLDLATSCLEKMEASPQFTHVHTSPTSSTSDHPVLPQPPHRLYTLHQSLTGASVLLYAALLEMLWQTSMLMEKTTSAWERLTPRMLLWGRRGGYIAGVGEKHGGGVDLSDWARKEVVRNLGVAQK</sequence>
<comment type="caution">
    <text evidence="5">The sequence shown here is derived from an EMBL/GenBank/DDBJ whole genome shotgun (WGS) entry which is preliminary data.</text>
</comment>
<evidence type="ECO:0000256" key="1">
    <source>
        <dbReference type="SAM" id="MobiDB-lite"/>
    </source>
</evidence>
<feature type="domain" description="URB1 central HEAT repeat" evidence="4">
    <location>
        <begin position="438"/>
        <end position="538"/>
    </location>
</feature>
<dbReference type="InParanoid" id="A0A409YL51"/>
<protein>
    <recommendedName>
        <fullName evidence="7">Nucleolar pre-ribosomal-associated protein 1 C-terminal domain-containing protein</fullName>
    </recommendedName>
</protein>